<feature type="region of interest" description="Disordered" evidence="3">
    <location>
        <begin position="25"/>
        <end position="45"/>
    </location>
</feature>
<feature type="domain" description="HTH araC/xylS-type" evidence="4">
    <location>
        <begin position="47"/>
        <end position="91"/>
    </location>
</feature>
<keyword evidence="6" id="KW-1185">Reference proteome</keyword>
<dbReference type="InterPro" id="IPR009057">
    <property type="entry name" value="Homeodomain-like_sf"/>
</dbReference>
<dbReference type="Proteomes" id="UP000663908">
    <property type="component" value="Chromosome"/>
</dbReference>
<dbReference type="Gene3D" id="1.10.10.60">
    <property type="entry name" value="Homeodomain-like"/>
    <property type="match status" value="1"/>
</dbReference>
<evidence type="ECO:0000256" key="1">
    <source>
        <dbReference type="ARBA" id="ARBA00023015"/>
    </source>
</evidence>
<dbReference type="PROSITE" id="PS01124">
    <property type="entry name" value="HTH_ARAC_FAMILY_2"/>
    <property type="match status" value="1"/>
</dbReference>
<feature type="compositionally biased region" description="Gly residues" evidence="3">
    <location>
        <begin position="32"/>
        <end position="43"/>
    </location>
</feature>
<keyword evidence="2" id="KW-0804">Transcription</keyword>
<organism evidence="5 6">
    <name type="scientific">Streptomyces cyanogenus</name>
    <dbReference type="NCBI Taxonomy" id="80860"/>
    <lineage>
        <taxon>Bacteria</taxon>
        <taxon>Bacillati</taxon>
        <taxon>Actinomycetota</taxon>
        <taxon>Actinomycetes</taxon>
        <taxon>Kitasatosporales</taxon>
        <taxon>Streptomycetaceae</taxon>
        <taxon>Streptomyces</taxon>
    </lineage>
</organism>
<name>A0ABX7TMY6_STRCY</name>
<evidence type="ECO:0000313" key="5">
    <source>
        <dbReference type="EMBL" id="QTD98095.1"/>
    </source>
</evidence>
<keyword evidence="1" id="KW-0805">Transcription regulation</keyword>
<protein>
    <submittedName>
        <fullName evidence="5">Transcriptional activator FtrA</fullName>
    </submittedName>
</protein>
<evidence type="ECO:0000313" key="6">
    <source>
        <dbReference type="Proteomes" id="UP000663908"/>
    </source>
</evidence>
<dbReference type="EMBL" id="CP071839">
    <property type="protein sequence ID" value="QTD98095.1"/>
    <property type="molecule type" value="Genomic_DNA"/>
</dbReference>
<evidence type="ECO:0000256" key="2">
    <source>
        <dbReference type="ARBA" id="ARBA00023163"/>
    </source>
</evidence>
<gene>
    <name evidence="5" type="ORF">S1361_12105</name>
</gene>
<sequence>MVDAADLGADVVPGALAAVVDDVHDPLARGPRPGGQAGRGVEGGLAARNRLETTDDTLDRVASACGFGTTGTLIRAFRRKLDTTPTEYRARFRHSG</sequence>
<dbReference type="InterPro" id="IPR018060">
    <property type="entry name" value="HTH_AraC"/>
</dbReference>
<dbReference type="SUPFAM" id="SSF46689">
    <property type="entry name" value="Homeodomain-like"/>
    <property type="match status" value="1"/>
</dbReference>
<reference evidence="5 6" key="1">
    <citation type="submission" date="2021-03" db="EMBL/GenBank/DDBJ databases">
        <title>Complete genome sequence of Streptomyces cyanogenus S136, producer of anticancer angucycline landomycin A.</title>
        <authorList>
            <person name="Hrab P."/>
            <person name="Ruckert C."/>
            <person name="Busche T."/>
            <person name="Ostash I."/>
            <person name="Kalinowski J."/>
            <person name="Fedorenko V."/>
            <person name="Yushchuk O."/>
            <person name="Ostash B."/>
        </authorList>
    </citation>
    <scope>NUCLEOTIDE SEQUENCE [LARGE SCALE GENOMIC DNA]</scope>
    <source>
        <strain evidence="5 6">S136</strain>
    </source>
</reference>
<evidence type="ECO:0000259" key="4">
    <source>
        <dbReference type="PROSITE" id="PS01124"/>
    </source>
</evidence>
<proteinExistence type="predicted"/>
<dbReference type="Pfam" id="PF12833">
    <property type="entry name" value="HTH_18"/>
    <property type="match status" value="1"/>
</dbReference>
<accession>A0ABX7TMY6</accession>
<evidence type="ECO:0000256" key="3">
    <source>
        <dbReference type="SAM" id="MobiDB-lite"/>
    </source>
</evidence>